<proteinExistence type="predicted"/>
<dbReference type="Gene3D" id="3.30.70.2660">
    <property type="match status" value="1"/>
</dbReference>
<organism evidence="2 3">
    <name type="scientific">Tessaracoccus lubricantis</name>
    <dbReference type="NCBI Taxonomy" id="545543"/>
    <lineage>
        <taxon>Bacteria</taxon>
        <taxon>Bacillati</taxon>
        <taxon>Actinomycetota</taxon>
        <taxon>Actinomycetes</taxon>
        <taxon>Propionibacteriales</taxon>
        <taxon>Propionibacteriaceae</taxon>
        <taxon>Tessaracoccus</taxon>
    </lineage>
</organism>
<reference evidence="3" key="1">
    <citation type="journal article" date="2019" name="Int. J. Syst. Evol. Microbiol.">
        <title>The Global Catalogue of Microorganisms (GCM) 10K type strain sequencing project: providing services to taxonomists for standard genome sequencing and annotation.</title>
        <authorList>
            <consortium name="The Broad Institute Genomics Platform"/>
            <consortium name="The Broad Institute Genome Sequencing Center for Infectious Disease"/>
            <person name="Wu L."/>
            <person name="Ma J."/>
        </authorList>
    </citation>
    <scope>NUCLEOTIDE SEQUENCE [LARGE SCALE GENOMIC DNA]</scope>
    <source>
        <strain evidence="3">JCM 19125</strain>
    </source>
</reference>
<sequence length="239" mass="26352">MSVLRLRLAGPLQSWGASSRFTRRTTESAPTKSGLLGLLAAAQGRRRSDPIEDLLGLELAVRTEQQGVLLSDFQTAHHRIRGTAMPLTYRHYWSDAVFTAHIGGPREVLEGLHEALADPRFPLYFGRRSCVPEGRVALGVFDGSVSDSVRDCQWYPGRTALQKARRSRESAVHLLVQADHSAFPDLPAGQELNDVPISFNPEHRQYRSRAVVNLRVRVETGIDPVPGSTHDPFEAIGGA</sequence>
<dbReference type="InterPro" id="IPR013422">
    <property type="entry name" value="CRISPR-assoc_prot_Cas5_N"/>
</dbReference>
<evidence type="ECO:0008006" key="4">
    <source>
        <dbReference type="Google" id="ProtNLM"/>
    </source>
</evidence>
<dbReference type="NCBIfam" id="TIGR01868">
    <property type="entry name" value="casD_Cas5e"/>
    <property type="match status" value="1"/>
</dbReference>
<name>A0ABP9FFS8_9ACTN</name>
<protein>
    <recommendedName>
        <fullName evidence="4">Type I-E CRISPR-associated protein Cas5/CasD</fullName>
    </recommendedName>
</protein>
<keyword evidence="3" id="KW-1185">Reference proteome</keyword>
<accession>A0ABP9FFS8</accession>
<dbReference type="InterPro" id="IPR021124">
    <property type="entry name" value="CRISPR-assoc_prot_Cas5"/>
</dbReference>
<dbReference type="NCBIfam" id="TIGR02593">
    <property type="entry name" value="CRISPR_cas5"/>
    <property type="match status" value="1"/>
</dbReference>
<keyword evidence="1" id="KW-0051">Antiviral defense</keyword>
<dbReference type="RefSeq" id="WP_345582487.1">
    <property type="nucleotide sequence ID" value="NZ_BAABLV010000034.1"/>
</dbReference>
<evidence type="ECO:0000313" key="3">
    <source>
        <dbReference type="Proteomes" id="UP001501521"/>
    </source>
</evidence>
<comment type="caution">
    <text evidence="2">The sequence shown here is derived from an EMBL/GenBank/DDBJ whole genome shotgun (WGS) entry which is preliminary data.</text>
</comment>
<evidence type="ECO:0000313" key="2">
    <source>
        <dbReference type="EMBL" id="GAA4901695.1"/>
    </source>
</evidence>
<gene>
    <name evidence="2" type="ORF">GCM10025789_20390</name>
</gene>
<dbReference type="InterPro" id="IPR010147">
    <property type="entry name" value="CRISPR-assoc_prot_CasD"/>
</dbReference>
<dbReference type="Proteomes" id="UP001501521">
    <property type="component" value="Unassembled WGS sequence"/>
</dbReference>
<dbReference type="Pfam" id="PF09704">
    <property type="entry name" value="Cas_Cas5d"/>
    <property type="match status" value="1"/>
</dbReference>
<dbReference type="EMBL" id="BAABLV010000034">
    <property type="protein sequence ID" value="GAA4901695.1"/>
    <property type="molecule type" value="Genomic_DNA"/>
</dbReference>
<dbReference type="CDD" id="cd09645">
    <property type="entry name" value="Cas5_I-E"/>
    <property type="match status" value="1"/>
</dbReference>
<evidence type="ECO:0000256" key="1">
    <source>
        <dbReference type="ARBA" id="ARBA00023118"/>
    </source>
</evidence>